<reference evidence="18" key="2">
    <citation type="journal article" date="2021" name="PeerJ">
        <title>Extensive microbial diversity within the chicken gut microbiome revealed by metagenomics and culture.</title>
        <authorList>
            <person name="Gilroy R."/>
            <person name="Ravi A."/>
            <person name="Getino M."/>
            <person name="Pursley I."/>
            <person name="Horton D.L."/>
            <person name="Alikhan N.F."/>
            <person name="Baker D."/>
            <person name="Gharbi K."/>
            <person name="Hall N."/>
            <person name="Watson M."/>
            <person name="Adriaenssens E.M."/>
            <person name="Foster-Nyarko E."/>
            <person name="Jarju S."/>
            <person name="Secka A."/>
            <person name="Antonio M."/>
            <person name="Oren A."/>
            <person name="Chaudhuri R.R."/>
            <person name="La Ragione R."/>
            <person name="Hildebrand F."/>
            <person name="Pallen M.J."/>
        </authorList>
    </citation>
    <scope>NUCLEOTIDE SEQUENCE</scope>
    <source>
        <strain evidence="18">ChiW17-6978</strain>
    </source>
</reference>
<evidence type="ECO:0000256" key="10">
    <source>
        <dbReference type="ARBA" id="ARBA00022960"/>
    </source>
</evidence>
<evidence type="ECO:0000256" key="6">
    <source>
        <dbReference type="ARBA" id="ARBA00022618"/>
    </source>
</evidence>
<dbReference type="PANTHER" id="PTHR21071">
    <property type="entry name" value="UDP-N-ACETYLENOLPYRUVOYLGLUCOSAMINE REDUCTASE"/>
    <property type="match status" value="1"/>
</dbReference>
<comment type="pathway">
    <text evidence="4 16">Cell wall biogenesis; peptidoglycan biosynthesis.</text>
</comment>
<dbReference type="GO" id="GO:0008762">
    <property type="term" value="F:UDP-N-acetylmuramate dehydrogenase activity"/>
    <property type="evidence" value="ECO:0007669"/>
    <property type="project" value="UniProtKB-UniRule"/>
</dbReference>
<dbReference type="GO" id="GO:0005829">
    <property type="term" value="C:cytosol"/>
    <property type="evidence" value="ECO:0007669"/>
    <property type="project" value="TreeGrafter"/>
</dbReference>
<keyword evidence="10 16" id="KW-0133">Cell shape</keyword>
<gene>
    <name evidence="16 18" type="primary">murB</name>
    <name evidence="18" type="ORF">IAD46_03535</name>
</gene>
<dbReference type="InterPro" id="IPR003170">
    <property type="entry name" value="MurB"/>
</dbReference>
<feature type="active site" evidence="16">
    <location>
        <position position="290"/>
    </location>
</feature>
<evidence type="ECO:0000256" key="5">
    <source>
        <dbReference type="ARBA" id="ARBA00022490"/>
    </source>
</evidence>
<evidence type="ECO:0000313" key="19">
    <source>
        <dbReference type="Proteomes" id="UP000886758"/>
    </source>
</evidence>
<keyword evidence="9 16" id="KW-0521">NADP</keyword>
<dbReference type="GO" id="GO:0008360">
    <property type="term" value="P:regulation of cell shape"/>
    <property type="evidence" value="ECO:0007669"/>
    <property type="project" value="UniProtKB-KW"/>
</dbReference>
<keyword evidence="7 16" id="KW-0285">Flavoprotein</keyword>
<keyword evidence="6 16" id="KW-0132">Cell division</keyword>
<comment type="subcellular location">
    <subcellularLocation>
        <location evidence="3 16">Cytoplasm</location>
    </subcellularLocation>
</comment>
<evidence type="ECO:0000256" key="11">
    <source>
        <dbReference type="ARBA" id="ARBA00022984"/>
    </source>
</evidence>
<dbReference type="InterPro" id="IPR016166">
    <property type="entry name" value="FAD-bd_PCMH"/>
</dbReference>
<dbReference type="EMBL" id="DVLF01000108">
    <property type="protein sequence ID" value="HIT50080.1"/>
    <property type="molecule type" value="Genomic_DNA"/>
</dbReference>
<comment type="similarity">
    <text evidence="16">Belongs to the MurB family.</text>
</comment>
<name>A0A9D1GQQ3_9MOLU</name>
<comment type="caution">
    <text evidence="18">The sequence shown here is derived from an EMBL/GenBank/DDBJ whole genome shotgun (WGS) entry which is preliminary data.</text>
</comment>
<dbReference type="InterPro" id="IPR006094">
    <property type="entry name" value="Oxid_FAD_bind_N"/>
</dbReference>
<evidence type="ECO:0000256" key="12">
    <source>
        <dbReference type="ARBA" id="ARBA00023002"/>
    </source>
</evidence>
<dbReference type="HAMAP" id="MF_00037">
    <property type="entry name" value="MurB"/>
    <property type="match status" value="1"/>
</dbReference>
<dbReference type="EC" id="1.3.1.98" evidence="16"/>
<dbReference type="Gene3D" id="3.30.43.10">
    <property type="entry name" value="Uridine Diphospho-n-acetylenolpyruvylglucosamine Reductase, domain 2"/>
    <property type="match status" value="1"/>
</dbReference>
<comment type="catalytic activity">
    <reaction evidence="15 16">
        <text>UDP-N-acetyl-alpha-D-muramate + NADP(+) = UDP-N-acetyl-3-O-(1-carboxyvinyl)-alpha-D-glucosamine + NADPH + H(+)</text>
        <dbReference type="Rhea" id="RHEA:12248"/>
        <dbReference type="ChEBI" id="CHEBI:15378"/>
        <dbReference type="ChEBI" id="CHEBI:57783"/>
        <dbReference type="ChEBI" id="CHEBI:58349"/>
        <dbReference type="ChEBI" id="CHEBI:68483"/>
        <dbReference type="ChEBI" id="CHEBI:70757"/>
        <dbReference type="EC" id="1.3.1.98"/>
    </reaction>
</comment>
<feature type="active site" description="Proton donor" evidence="16">
    <location>
        <position position="220"/>
    </location>
</feature>
<dbReference type="Proteomes" id="UP000886758">
    <property type="component" value="Unassembled WGS sequence"/>
</dbReference>
<sequence length="294" mass="32644">MTFNQYVLEEDLGTIESGKSFKELTTIGCGGLIQTLYTPKDIPCLIKAFSYIIKHQLNYFIIGNGSNVLASDEMFRGIVIQLKKLPYSYTVDQGILTCSAFYPTSRLAYDLAAEQIGDLSFLGGIPGLLGGAIYNNSGAYLDDISKHLLEVEYLASDGSVKTMNRYSCGFSYRHSVFHHMDAIILKAKFKIEPKETLSLLEKRKKDRLLSQPLDSKNMGSIFKNNPLIPAWKVIDALGMRGFQIGDAAVSVKHSNFIINLGSASAKDVSSLIELIQQRAELEFGIRLFCEISRV</sequence>
<dbReference type="Gene3D" id="3.90.78.10">
    <property type="entry name" value="UDP-N-acetylenolpyruvoylglucosamine reductase, C-terminal domain"/>
    <property type="match status" value="1"/>
</dbReference>
<dbReference type="Pfam" id="PF01565">
    <property type="entry name" value="FAD_binding_4"/>
    <property type="match status" value="1"/>
</dbReference>
<organism evidence="18 19">
    <name type="scientific">Candidatus Pelethenecus faecipullorum</name>
    <dbReference type="NCBI Taxonomy" id="2840900"/>
    <lineage>
        <taxon>Bacteria</taxon>
        <taxon>Bacillati</taxon>
        <taxon>Mycoplasmatota</taxon>
        <taxon>Mollicutes</taxon>
        <taxon>Candidatus Pelethenecus</taxon>
    </lineage>
</organism>
<proteinExistence type="inferred from homology"/>
<evidence type="ECO:0000256" key="16">
    <source>
        <dbReference type="HAMAP-Rule" id="MF_00037"/>
    </source>
</evidence>
<evidence type="ECO:0000256" key="7">
    <source>
        <dbReference type="ARBA" id="ARBA00022630"/>
    </source>
</evidence>
<dbReference type="GO" id="GO:0051301">
    <property type="term" value="P:cell division"/>
    <property type="evidence" value="ECO:0007669"/>
    <property type="project" value="UniProtKB-KW"/>
</dbReference>
<dbReference type="GO" id="GO:0009252">
    <property type="term" value="P:peptidoglycan biosynthetic process"/>
    <property type="evidence" value="ECO:0007669"/>
    <property type="project" value="UniProtKB-UniRule"/>
</dbReference>
<evidence type="ECO:0000256" key="14">
    <source>
        <dbReference type="ARBA" id="ARBA00023316"/>
    </source>
</evidence>
<evidence type="ECO:0000256" key="8">
    <source>
        <dbReference type="ARBA" id="ARBA00022827"/>
    </source>
</evidence>
<evidence type="ECO:0000256" key="1">
    <source>
        <dbReference type="ARBA" id="ARBA00001974"/>
    </source>
</evidence>
<feature type="active site" evidence="16">
    <location>
        <position position="173"/>
    </location>
</feature>
<dbReference type="SUPFAM" id="SSF56176">
    <property type="entry name" value="FAD-binding/transporter-associated domain-like"/>
    <property type="match status" value="1"/>
</dbReference>
<dbReference type="InterPro" id="IPR036635">
    <property type="entry name" value="MurB_C_sf"/>
</dbReference>
<dbReference type="NCBIfam" id="TIGR00179">
    <property type="entry name" value="murB"/>
    <property type="match status" value="1"/>
</dbReference>
<keyword evidence="11 16" id="KW-0573">Peptidoglycan synthesis</keyword>
<evidence type="ECO:0000313" key="18">
    <source>
        <dbReference type="EMBL" id="HIT50080.1"/>
    </source>
</evidence>
<accession>A0A9D1GQQ3</accession>
<dbReference type="InterPro" id="IPR016167">
    <property type="entry name" value="FAD-bd_PCMH_sub1"/>
</dbReference>
<evidence type="ECO:0000259" key="17">
    <source>
        <dbReference type="PROSITE" id="PS51387"/>
    </source>
</evidence>
<comment type="cofactor">
    <cofactor evidence="1 16">
        <name>FAD</name>
        <dbReference type="ChEBI" id="CHEBI:57692"/>
    </cofactor>
</comment>
<reference evidence="18" key="1">
    <citation type="submission" date="2020-10" db="EMBL/GenBank/DDBJ databases">
        <authorList>
            <person name="Gilroy R."/>
        </authorList>
    </citation>
    <scope>NUCLEOTIDE SEQUENCE</scope>
    <source>
        <strain evidence="18">ChiW17-6978</strain>
    </source>
</reference>
<dbReference type="PANTHER" id="PTHR21071:SF4">
    <property type="entry name" value="UDP-N-ACETYLENOLPYRUVOYLGLUCOSAMINE REDUCTASE"/>
    <property type="match status" value="1"/>
</dbReference>
<comment type="function">
    <text evidence="2 16">Cell wall formation.</text>
</comment>
<dbReference type="Gene3D" id="3.30.465.10">
    <property type="match status" value="1"/>
</dbReference>
<dbReference type="PROSITE" id="PS51387">
    <property type="entry name" value="FAD_PCMH"/>
    <property type="match status" value="1"/>
</dbReference>
<dbReference type="InterPro" id="IPR036318">
    <property type="entry name" value="FAD-bd_PCMH-like_sf"/>
</dbReference>
<keyword evidence="8 16" id="KW-0274">FAD</keyword>
<dbReference type="Pfam" id="PF02873">
    <property type="entry name" value="MurB_C"/>
    <property type="match status" value="1"/>
</dbReference>
<keyword evidence="12 16" id="KW-0560">Oxidoreductase</keyword>
<keyword evidence="5 16" id="KW-0963">Cytoplasm</keyword>
<evidence type="ECO:0000256" key="3">
    <source>
        <dbReference type="ARBA" id="ARBA00004496"/>
    </source>
</evidence>
<dbReference type="GO" id="GO:0071555">
    <property type="term" value="P:cell wall organization"/>
    <property type="evidence" value="ECO:0007669"/>
    <property type="project" value="UniProtKB-KW"/>
</dbReference>
<keyword evidence="13 16" id="KW-0131">Cell cycle</keyword>
<dbReference type="InterPro" id="IPR016169">
    <property type="entry name" value="FAD-bd_PCMH_sub2"/>
</dbReference>
<evidence type="ECO:0000256" key="4">
    <source>
        <dbReference type="ARBA" id="ARBA00004752"/>
    </source>
</evidence>
<keyword evidence="14 16" id="KW-0961">Cell wall biogenesis/degradation</keyword>
<evidence type="ECO:0000256" key="13">
    <source>
        <dbReference type="ARBA" id="ARBA00023306"/>
    </source>
</evidence>
<protein>
    <recommendedName>
        <fullName evidence="16">UDP-N-acetylenolpyruvoylglucosamine reductase</fullName>
        <ecNumber evidence="16">1.3.1.98</ecNumber>
    </recommendedName>
    <alternativeName>
        <fullName evidence="16">UDP-N-acetylmuramate dehydrogenase</fullName>
    </alternativeName>
</protein>
<dbReference type="SUPFAM" id="SSF56194">
    <property type="entry name" value="Uridine diphospho-N-Acetylenolpyruvylglucosamine reductase, MurB, C-terminal domain"/>
    <property type="match status" value="1"/>
</dbReference>
<feature type="domain" description="FAD-binding PCMH-type" evidence="17">
    <location>
        <begin position="29"/>
        <end position="194"/>
    </location>
</feature>
<dbReference type="AlphaFoldDB" id="A0A9D1GQQ3"/>
<evidence type="ECO:0000256" key="2">
    <source>
        <dbReference type="ARBA" id="ARBA00003921"/>
    </source>
</evidence>
<dbReference type="GO" id="GO:0071949">
    <property type="term" value="F:FAD binding"/>
    <property type="evidence" value="ECO:0007669"/>
    <property type="project" value="InterPro"/>
</dbReference>
<dbReference type="InterPro" id="IPR011601">
    <property type="entry name" value="MurB_C"/>
</dbReference>
<evidence type="ECO:0000256" key="9">
    <source>
        <dbReference type="ARBA" id="ARBA00022857"/>
    </source>
</evidence>
<evidence type="ECO:0000256" key="15">
    <source>
        <dbReference type="ARBA" id="ARBA00048914"/>
    </source>
</evidence>